<feature type="region of interest" description="Disordered" evidence="1">
    <location>
        <begin position="49"/>
        <end position="69"/>
    </location>
</feature>
<comment type="caution">
    <text evidence="3">The sequence shown here is derived from an EMBL/GenBank/DDBJ whole genome shotgun (WGS) entry which is preliminary data.</text>
</comment>
<accession>A0ABR2WWL7</accession>
<sequence>MHKVALLTILVKLIAGGAGVPLDDVAAGGLCYEHPNSFEPNYIVPVECHNPTGNNANPSEDADKERSSMRLSSFRCTESPATCEKARATFQIAFDILSNVIEFKRTVNVKASYVNYCEDMDWCHSSLLGYAGPARSMKLKGSDGKRRLYPQALVKQMELPELPEFSGVDIQATFNSEARFWFQADMNPIRRRQYDFLSVILHELIHGLGFTTQWDNYFKTGLTPRPNFQTLRNGGTRFVGFTENAFDQYLVEYPSMTKLTEMSDKISDRLLSQGYETGSSRWGIFRKLQDTLESKLTQDLLDSGTKPNTIAFLPKNAQSLNETIFLETSIRRFTQGSSICHLDYQSNLNSPDFVMKYKSGPGSIQAKLKNVKQSKYSPIGPQLISILETLGYSINSNPKPLSDILPNWQDSSNIEPDSESDFEEESPDQTDQDSFFLW</sequence>
<protein>
    <recommendedName>
        <fullName evidence="5">Sequence orphan</fullName>
    </recommendedName>
</protein>
<feature type="chain" id="PRO_5046894118" description="Sequence orphan" evidence="2">
    <location>
        <begin position="20"/>
        <end position="438"/>
    </location>
</feature>
<organism evidence="3 4">
    <name type="scientific">Basidiobolus ranarum</name>
    <dbReference type="NCBI Taxonomy" id="34480"/>
    <lineage>
        <taxon>Eukaryota</taxon>
        <taxon>Fungi</taxon>
        <taxon>Fungi incertae sedis</taxon>
        <taxon>Zoopagomycota</taxon>
        <taxon>Entomophthoromycotina</taxon>
        <taxon>Basidiobolomycetes</taxon>
        <taxon>Basidiobolales</taxon>
        <taxon>Basidiobolaceae</taxon>
        <taxon>Basidiobolus</taxon>
    </lineage>
</organism>
<evidence type="ECO:0000256" key="1">
    <source>
        <dbReference type="SAM" id="MobiDB-lite"/>
    </source>
</evidence>
<evidence type="ECO:0008006" key="5">
    <source>
        <dbReference type="Google" id="ProtNLM"/>
    </source>
</evidence>
<dbReference type="Proteomes" id="UP001479436">
    <property type="component" value="Unassembled WGS sequence"/>
</dbReference>
<feature type="region of interest" description="Disordered" evidence="1">
    <location>
        <begin position="404"/>
        <end position="438"/>
    </location>
</feature>
<proteinExistence type="predicted"/>
<dbReference type="EMBL" id="JASJQH010000217">
    <property type="protein sequence ID" value="KAK9765861.1"/>
    <property type="molecule type" value="Genomic_DNA"/>
</dbReference>
<feature type="signal peptide" evidence="2">
    <location>
        <begin position="1"/>
        <end position="19"/>
    </location>
</feature>
<name>A0ABR2WWL7_9FUNG</name>
<evidence type="ECO:0000313" key="3">
    <source>
        <dbReference type="EMBL" id="KAK9765861.1"/>
    </source>
</evidence>
<feature type="compositionally biased region" description="Acidic residues" evidence="1">
    <location>
        <begin position="416"/>
        <end position="431"/>
    </location>
</feature>
<keyword evidence="2" id="KW-0732">Signal</keyword>
<keyword evidence="4" id="KW-1185">Reference proteome</keyword>
<evidence type="ECO:0000313" key="4">
    <source>
        <dbReference type="Proteomes" id="UP001479436"/>
    </source>
</evidence>
<evidence type="ECO:0000256" key="2">
    <source>
        <dbReference type="SAM" id="SignalP"/>
    </source>
</evidence>
<reference evidence="3 4" key="1">
    <citation type="submission" date="2023-04" db="EMBL/GenBank/DDBJ databases">
        <title>Genome of Basidiobolus ranarum AG-B5.</title>
        <authorList>
            <person name="Stajich J.E."/>
            <person name="Carter-House D."/>
            <person name="Gryganskyi A."/>
        </authorList>
    </citation>
    <scope>NUCLEOTIDE SEQUENCE [LARGE SCALE GENOMIC DNA]</scope>
    <source>
        <strain evidence="3 4">AG-B5</strain>
    </source>
</reference>
<gene>
    <name evidence="3" type="ORF">K7432_005473</name>
</gene>